<keyword evidence="1" id="KW-0812">Transmembrane</keyword>
<keyword evidence="1" id="KW-0472">Membrane</keyword>
<keyword evidence="4" id="KW-1185">Reference proteome</keyword>
<evidence type="ECO:0000313" key="4">
    <source>
        <dbReference type="Proteomes" id="UP000541810"/>
    </source>
</evidence>
<feature type="transmembrane region" description="Helical" evidence="1">
    <location>
        <begin position="112"/>
        <end position="133"/>
    </location>
</feature>
<keyword evidence="3" id="KW-0645">Protease</keyword>
<protein>
    <submittedName>
        <fullName evidence="3">Membrane protease YdiL (CAAX protease family)</fullName>
    </submittedName>
</protein>
<feature type="transmembrane region" description="Helical" evidence="1">
    <location>
        <begin position="205"/>
        <end position="222"/>
    </location>
</feature>
<dbReference type="Proteomes" id="UP000541810">
    <property type="component" value="Unassembled WGS sequence"/>
</dbReference>
<evidence type="ECO:0000313" key="3">
    <source>
        <dbReference type="EMBL" id="MBB6429961.1"/>
    </source>
</evidence>
<accession>A0A7X0LKT7</accession>
<name>A0A7X0LKT7_9BACT</name>
<reference evidence="3 4" key="1">
    <citation type="submission" date="2020-08" db="EMBL/GenBank/DDBJ databases">
        <title>Genomic Encyclopedia of Type Strains, Phase IV (KMG-IV): sequencing the most valuable type-strain genomes for metagenomic binning, comparative biology and taxonomic classification.</title>
        <authorList>
            <person name="Goeker M."/>
        </authorList>
    </citation>
    <scope>NUCLEOTIDE SEQUENCE [LARGE SCALE GENOMIC DNA]</scope>
    <source>
        <strain evidence="3 4">DSM 103725</strain>
    </source>
</reference>
<dbReference type="GO" id="GO:0004175">
    <property type="term" value="F:endopeptidase activity"/>
    <property type="evidence" value="ECO:0007669"/>
    <property type="project" value="UniProtKB-ARBA"/>
</dbReference>
<dbReference type="EMBL" id="JACHGY010000001">
    <property type="protein sequence ID" value="MBB6429961.1"/>
    <property type="molecule type" value="Genomic_DNA"/>
</dbReference>
<comment type="caution">
    <text evidence="3">The sequence shown here is derived from an EMBL/GenBank/DDBJ whole genome shotgun (WGS) entry which is preliminary data.</text>
</comment>
<sequence length="279" mass="31731">MPLMETRGHQRKRLDDKSPRHQVTSYWERTLWPLQSLYFLLPLLLGYELGAVMFAPEGDERLPQIYAERMLGRFFEWTGVTGYYLPGIATAVILLCWHFARRDPWKPEPRLYLVMLIESAILAAPLFIFSIMMTRPPTEATAMVGAAGWLPMLASGLDGVESWRQGVIFSIGAGIYEELVFRLIVIALVHMLLSDVLALPKSWSAGGAIAISAILFALYHPFDSHYPWQWDSLEWGRFAFYTLAGLYFAAIYVYRGFGIVAATHALYDVMVIATHFRNT</sequence>
<dbReference type="InterPro" id="IPR003675">
    <property type="entry name" value="Rce1/LyrA-like_dom"/>
</dbReference>
<evidence type="ECO:0000259" key="2">
    <source>
        <dbReference type="Pfam" id="PF02517"/>
    </source>
</evidence>
<dbReference type="GO" id="GO:0080120">
    <property type="term" value="P:CAAX-box protein maturation"/>
    <property type="evidence" value="ECO:0007669"/>
    <property type="project" value="UniProtKB-ARBA"/>
</dbReference>
<dbReference type="RefSeq" id="WP_184677511.1">
    <property type="nucleotide sequence ID" value="NZ_JACHGY010000001.1"/>
</dbReference>
<keyword evidence="1" id="KW-1133">Transmembrane helix</keyword>
<dbReference type="GO" id="GO:0006508">
    <property type="term" value="P:proteolysis"/>
    <property type="evidence" value="ECO:0007669"/>
    <property type="project" value="UniProtKB-KW"/>
</dbReference>
<gene>
    <name evidence="3" type="ORF">HNQ40_001767</name>
</gene>
<dbReference type="Pfam" id="PF02517">
    <property type="entry name" value="Rce1-like"/>
    <property type="match status" value="1"/>
</dbReference>
<feature type="transmembrane region" description="Helical" evidence="1">
    <location>
        <begin position="77"/>
        <end position="100"/>
    </location>
</feature>
<organism evidence="3 4">
    <name type="scientific">Algisphaera agarilytica</name>
    <dbReference type="NCBI Taxonomy" id="1385975"/>
    <lineage>
        <taxon>Bacteria</taxon>
        <taxon>Pseudomonadati</taxon>
        <taxon>Planctomycetota</taxon>
        <taxon>Phycisphaerae</taxon>
        <taxon>Phycisphaerales</taxon>
        <taxon>Phycisphaeraceae</taxon>
        <taxon>Algisphaera</taxon>
    </lineage>
</organism>
<feature type="transmembrane region" description="Helical" evidence="1">
    <location>
        <begin position="37"/>
        <end position="56"/>
    </location>
</feature>
<proteinExistence type="predicted"/>
<feature type="transmembrane region" description="Helical" evidence="1">
    <location>
        <begin position="238"/>
        <end position="257"/>
    </location>
</feature>
<dbReference type="AlphaFoldDB" id="A0A7X0LKT7"/>
<evidence type="ECO:0000256" key="1">
    <source>
        <dbReference type="SAM" id="Phobius"/>
    </source>
</evidence>
<keyword evidence="3" id="KW-0378">Hydrolase</keyword>
<feature type="domain" description="CAAX prenyl protease 2/Lysostaphin resistance protein A-like" evidence="2">
    <location>
        <begin position="163"/>
        <end position="270"/>
    </location>
</feature>